<evidence type="ECO:0000313" key="1">
    <source>
        <dbReference type="EMBL" id="SNQ52157.1"/>
    </source>
</evidence>
<dbReference type="EMBL" id="FZMO01000562">
    <property type="protein sequence ID" value="SNQ52157.1"/>
    <property type="molecule type" value="Genomic_DNA"/>
</dbReference>
<organism evidence="1 2">
    <name type="scientific">Frankia canadensis</name>
    <dbReference type="NCBI Taxonomy" id="1836972"/>
    <lineage>
        <taxon>Bacteria</taxon>
        <taxon>Bacillati</taxon>
        <taxon>Actinomycetota</taxon>
        <taxon>Actinomycetes</taxon>
        <taxon>Frankiales</taxon>
        <taxon>Frankiaceae</taxon>
        <taxon>Frankia</taxon>
    </lineage>
</organism>
<reference evidence="1 2" key="1">
    <citation type="submission" date="2017-06" db="EMBL/GenBank/DDBJ databases">
        <authorList>
            <person name="Kim H.J."/>
            <person name="Triplett B.A."/>
        </authorList>
    </citation>
    <scope>NUCLEOTIDE SEQUENCE [LARGE SCALE GENOMIC DNA]</scope>
    <source>
        <strain evidence="1">FRACA_ARgP5</strain>
    </source>
</reference>
<evidence type="ECO:0000313" key="2">
    <source>
        <dbReference type="Proteomes" id="UP000234331"/>
    </source>
</evidence>
<dbReference type="Proteomes" id="UP000234331">
    <property type="component" value="Unassembled WGS sequence"/>
</dbReference>
<dbReference type="AlphaFoldDB" id="A0A2I2L2R4"/>
<gene>
    <name evidence="1" type="ORF">FRACA_930022</name>
</gene>
<keyword evidence="2" id="KW-1185">Reference proteome</keyword>
<protein>
    <submittedName>
        <fullName evidence="1">Uncharacterized protein</fullName>
    </submittedName>
</protein>
<name>A0A2I2L2R4_9ACTN</name>
<proteinExistence type="predicted"/>
<sequence length="78" mass="8479">MMNYEDVLKVPDPVERAVLADKLMWADHPRRLELRTVRGIALRQALDSGLEAEAIAARLVVTVADLAWMAAPASPAAA</sequence>
<accession>A0A2I2L2R4</accession>